<dbReference type="EMBL" id="BMKC01000003">
    <property type="protein sequence ID" value="GGA83162.1"/>
    <property type="molecule type" value="Genomic_DNA"/>
</dbReference>
<dbReference type="NCBIfam" id="TIGR01488">
    <property type="entry name" value="HAD-SF-IB"/>
    <property type="match status" value="1"/>
</dbReference>
<gene>
    <name evidence="1" type="primary">cicA</name>
    <name evidence="1" type="ORF">GCM10011521_21860</name>
</gene>
<evidence type="ECO:0000313" key="2">
    <source>
        <dbReference type="Proteomes" id="UP000623419"/>
    </source>
</evidence>
<dbReference type="SUPFAM" id="SSF56784">
    <property type="entry name" value="HAD-like"/>
    <property type="match status" value="1"/>
</dbReference>
<dbReference type="Pfam" id="PF12710">
    <property type="entry name" value="HAD"/>
    <property type="match status" value="1"/>
</dbReference>
<name>A0ABQ1HNH2_9GAMM</name>
<sequence length="213" mass="23738">MTIALFDFDGTLTTHETMPAFVRRSVSPRRLLFGQLVLAPLIVGYRLRLVSGRLVRKAIVRVGYRGVRAAVLEAHGEAFARDYLPRALRPEAMQRLEWHREQGHRVVVVSGGLDAYLAPWCQAQGLELVCSALEQHEGVLTGRYLGHQCVLDEKVRRVRAACDLQAHETIYAYGDTPEDVPLLTLATHAYYAGQPWPAGRDLLHGDAPYAATI</sequence>
<dbReference type="Proteomes" id="UP000623419">
    <property type="component" value="Unassembled WGS sequence"/>
</dbReference>
<keyword evidence="2" id="KW-1185">Reference proteome</keyword>
<proteinExistence type="predicted"/>
<evidence type="ECO:0000313" key="1">
    <source>
        <dbReference type="EMBL" id="GGA83162.1"/>
    </source>
</evidence>
<dbReference type="InterPro" id="IPR036412">
    <property type="entry name" value="HAD-like_sf"/>
</dbReference>
<protein>
    <submittedName>
        <fullName evidence="1">Hydrolase</fullName>
    </submittedName>
</protein>
<dbReference type="PANTHER" id="PTHR43344">
    <property type="entry name" value="PHOSPHOSERINE PHOSPHATASE"/>
    <property type="match status" value="1"/>
</dbReference>
<organism evidence="1 2">
    <name type="scientific">Arenimonas soli</name>
    <dbReference type="NCBI Taxonomy" id="2269504"/>
    <lineage>
        <taxon>Bacteria</taxon>
        <taxon>Pseudomonadati</taxon>
        <taxon>Pseudomonadota</taxon>
        <taxon>Gammaproteobacteria</taxon>
        <taxon>Lysobacterales</taxon>
        <taxon>Lysobacteraceae</taxon>
        <taxon>Arenimonas</taxon>
    </lineage>
</organism>
<dbReference type="GO" id="GO:0016787">
    <property type="term" value="F:hydrolase activity"/>
    <property type="evidence" value="ECO:0007669"/>
    <property type="project" value="UniProtKB-KW"/>
</dbReference>
<dbReference type="InterPro" id="IPR006385">
    <property type="entry name" value="HAD_hydro_SerB1"/>
</dbReference>
<dbReference type="RefSeq" id="WP_188664101.1">
    <property type="nucleotide sequence ID" value="NZ_BMKC01000003.1"/>
</dbReference>
<dbReference type="Gene3D" id="3.40.50.1000">
    <property type="entry name" value="HAD superfamily/HAD-like"/>
    <property type="match status" value="1"/>
</dbReference>
<dbReference type="PANTHER" id="PTHR43344:SF14">
    <property type="entry name" value="HAD-IB FAMILY HYDROLASE"/>
    <property type="match status" value="1"/>
</dbReference>
<reference evidence="2" key="1">
    <citation type="journal article" date="2019" name="Int. J. Syst. Evol. Microbiol.">
        <title>The Global Catalogue of Microorganisms (GCM) 10K type strain sequencing project: providing services to taxonomists for standard genome sequencing and annotation.</title>
        <authorList>
            <consortium name="The Broad Institute Genomics Platform"/>
            <consortium name="The Broad Institute Genome Sequencing Center for Infectious Disease"/>
            <person name="Wu L."/>
            <person name="Ma J."/>
        </authorList>
    </citation>
    <scope>NUCLEOTIDE SEQUENCE [LARGE SCALE GENOMIC DNA]</scope>
    <source>
        <strain evidence="2">CGMCC 1.15905</strain>
    </source>
</reference>
<keyword evidence="1" id="KW-0378">Hydrolase</keyword>
<dbReference type="CDD" id="cd02612">
    <property type="entry name" value="HAD_PGPPase"/>
    <property type="match status" value="1"/>
</dbReference>
<dbReference type="InterPro" id="IPR023214">
    <property type="entry name" value="HAD_sf"/>
</dbReference>
<dbReference type="NCBIfam" id="TIGR01490">
    <property type="entry name" value="HAD-SF-IB-hyp1"/>
    <property type="match status" value="1"/>
</dbReference>
<accession>A0ABQ1HNH2</accession>
<dbReference type="InterPro" id="IPR050582">
    <property type="entry name" value="HAD-like_SerB"/>
</dbReference>
<dbReference type="Gene3D" id="1.20.1440.100">
    <property type="entry name" value="SG protein - dephosphorylation function"/>
    <property type="match status" value="1"/>
</dbReference>
<comment type="caution">
    <text evidence="1">The sequence shown here is derived from an EMBL/GenBank/DDBJ whole genome shotgun (WGS) entry which is preliminary data.</text>
</comment>